<dbReference type="Pfam" id="PF07690">
    <property type="entry name" value="MFS_1"/>
    <property type="match status" value="1"/>
</dbReference>
<evidence type="ECO:0000256" key="5">
    <source>
        <dbReference type="ARBA" id="ARBA00023136"/>
    </source>
</evidence>
<evidence type="ECO:0000256" key="2">
    <source>
        <dbReference type="ARBA" id="ARBA00022475"/>
    </source>
</evidence>
<dbReference type="PROSITE" id="PS50850">
    <property type="entry name" value="MFS"/>
    <property type="match status" value="1"/>
</dbReference>
<keyword evidence="2" id="KW-1003">Cell membrane</keyword>
<gene>
    <name evidence="9" type="ORF">HTIA_1846</name>
</gene>
<reference evidence="9 10" key="1">
    <citation type="journal article" date="2014" name="Environ. Microbiol.">
        <title>Halorhabdus tiamatea: proteogenomics and glycosidase activity measurements identify the first cultivated euryarchaeon from a deep-sea anoxic brine lake as potential polysaccharide degrader.</title>
        <authorList>
            <person name="Werner J."/>
            <person name="Ferrer M."/>
            <person name="Michel G."/>
            <person name="Mann A.J."/>
            <person name="Huang S."/>
            <person name="Juarez S."/>
            <person name="Ciordia S."/>
            <person name="Albar J.P."/>
            <person name="Alcaide M."/>
            <person name="La Cono V."/>
            <person name="Yakimov M.M."/>
            <person name="Antunes A."/>
            <person name="Taborda M."/>
            <person name="Da Costa M.S."/>
            <person name="Amann R.I."/>
            <person name="Gloeckner F.O."/>
            <person name="Golyshina O.V."/>
            <person name="Golyshin P.N."/>
            <person name="Teeling H."/>
        </authorList>
    </citation>
    <scope>NUCLEOTIDE SEQUENCE [LARGE SCALE GENOMIC DNA]</scope>
    <source>
        <strain evidence="10">SARL4B</strain>
    </source>
</reference>
<evidence type="ECO:0000313" key="9">
    <source>
        <dbReference type="EMBL" id="CCQ33967.1"/>
    </source>
</evidence>
<dbReference type="PANTHER" id="PTHR43124">
    <property type="entry name" value="PURINE EFFLUX PUMP PBUE"/>
    <property type="match status" value="1"/>
</dbReference>
<keyword evidence="10" id="KW-1185">Reference proteome</keyword>
<feature type="transmembrane region" description="Helical" evidence="7">
    <location>
        <begin position="316"/>
        <end position="334"/>
    </location>
</feature>
<sequence>MTGNESHSTGRIRREWTAMTERAQSGRGLILLSVAAGWLFAQGLRFVLPGILPTITASFPSTSDTQAGIAVTVLWATYGVVQFPAGIAADRIGEARVLTASLLLGAASLLAFTFTPVFGLFVVATGLFGAATGLYGPPRGTLLARVFADRADRAIGLTLAAGSLGAAVLPAIASLVVDGFGWRATLGLAAPGFALAGVAVYLTAGRAESGERNETPDLDDNSDATDSSTVTQSIGSSLWVAAKSIWNPQAGLATLAAIVMYFGYQGITALVTTYLVDHKGFVQAEAGVLFGGLFLVGALSQWLAGRIATNRRSARVLAAIAAVSVLPLVGLVVFDHRLLVAASVLLIGVRMGFAPVSNAFIIRCLPPDVEGTAWGVVRTALFVVSSLASTMVGVLADAGQFDGAILGLAGLTGVAAMLYLGLPSCQARRLLDRV</sequence>
<dbReference type="KEGG" id="hti:HTIA_1846"/>
<evidence type="ECO:0000259" key="8">
    <source>
        <dbReference type="PROSITE" id="PS50850"/>
    </source>
</evidence>
<feature type="transmembrane region" description="Helical" evidence="7">
    <location>
        <begin position="182"/>
        <end position="204"/>
    </location>
</feature>
<feature type="domain" description="Major facilitator superfamily (MFS) profile" evidence="8">
    <location>
        <begin position="29"/>
        <end position="427"/>
    </location>
</feature>
<feature type="transmembrane region" description="Helical" evidence="7">
    <location>
        <begin position="157"/>
        <end position="176"/>
    </location>
</feature>
<proteinExistence type="predicted"/>
<keyword evidence="3 7" id="KW-0812">Transmembrane</keyword>
<feature type="transmembrane region" description="Helical" evidence="7">
    <location>
        <begin position="118"/>
        <end position="136"/>
    </location>
</feature>
<dbReference type="GO" id="GO:0005886">
    <property type="term" value="C:plasma membrane"/>
    <property type="evidence" value="ECO:0007669"/>
    <property type="project" value="UniProtKB-SubCell"/>
</dbReference>
<dbReference type="PANTHER" id="PTHR43124:SF3">
    <property type="entry name" value="CHLORAMPHENICOL EFFLUX PUMP RV0191"/>
    <property type="match status" value="1"/>
</dbReference>
<dbReference type="HOGENOM" id="CLU_001265_5_14_2"/>
<protein>
    <submittedName>
        <fullName evidence="9">Major facilitator superfamily MFS_1 transporter</fullName>
    </submittedName>
</protein>
<feature type="transmembrane region" description="Helical" evidence="7">
    <location>
        <begin position="373"/>
        <end position="395"/>
    </location>
</feature>
<feature type="transmembrane region" description="Helical" evidence="7">
    <location>
        <begin position="68"/>
        <end position="88"/>
    </location>
</feature>
<dbReference type="Proteomes" id="UP000015381">
    <property type="component" value="Chromosome I"/>
</dbReference>
<dbReference type="AlphaFoldDB" id="S6CUP9"/>
<comment type="subcellular location">
    <subcellularLocation>
        <location evidence="1">Cell membrane</location>
        <topology evidence="1">Multi-pass membrane protein</topology>
    </subcellularLocation>
</comment>
<name>S6CUP9_9EURY</name>
<feature type="transmembrane region" description="Helical" evidence="7">
    <location>
        <begin position="281"/>
        <end position="304"/>
    </location>
</feature>
<feature type="transmembrane region" description="Helical" evidence="7">
    <location>
        <begin position="401"/>
        <end position="422"/>
    </location>
</feature>
<evidence type="ECO:0000256" key="6">
    <source>
        <dbReference type="SAM" id="MobiDB-lite"/>
    </source>
</evidence>
<dbReference type="InterPro" id="IPR050189">
    <property type="entry name" value="MFS_Efflux_Transporters"/>
</dbReference>
<dbReference type="Gene3D" id="1.20.1250.20">
    <property type="entry name" value="MFS general substrate transporter like domains"/>
    <property type="match status" value="1"/>
</dbReference>
<evidence type="ECO:0000313" key="10">
    <source>
        <dbReference type="Proteomes" id="UP000015381"/>
    </source>
</evidence>
<feature type="transmembrane region" description="Helical" evidence="7">
    <location>
        <begin position="252"/>
        <end position="275"/>
    </location>
</feature>
<dbReference type="GO" id="GO:0022857">
    <property type="term" value="F:transmembrane transporter activity"/>
    <property type="evidence" value="ECO:0007669"/>
    <property type="project" value="InterPro"/>
</dbReference>
<feature type="transmembrane region" description="Helical" evidence="7">
    <location>
        <begin position="340"/>
        <end position="361"/>
    </location>
</feature>
<evidence type="ECO:0000256" key="4">
    <source>
        <dbReference type="ARBA" id="ARBA00022989"/>
    </source>
</evidence>
<dbReference type="SUPFAM" id="SSF103473">
    <property type="entry name" value="MFS general substrate transporter"/>
    <property type="match status" value="1"/>
</dbReference>
<dbReference type="InterPro" id="IPR036259">
    <property type="entry name" value="MFS_trans_sf"/>
</dbReference>
<feature type="transmembrane region" description="Helical" evidence="7">
    <location>
        <begin position="29"/>
        <end position="48"/>
    </location>
</feature>
<keyword evidence="4 7" id="KW-1133">Transmembrane helix</keyword>
<organism evidence="9 10">
    <name type="scientific">Halorhabdus tiamatea SARL4B</name>
    <dbReference type="NCBI Taxonomy" id="1033806"/>
    <lineage>
        <taxon>Archaea</taxon>
        <taxon>Methanobacteriati</taxon>
        <taxon>Methanobacteriota</taxon>
        <taxon>Stenosarchaea group</taxon>
        <taxon>Halobacteria</taxon>
        <taxon>Halobacteriales</taxon>
        <taxon>Haloarculaceae</taxon>
        <taxon>Halorhabdus</taxon>
    </lineage>
</organism>
<dbReference type="InterPro" id="IPR011701">
    <property type="entry name" value="MFS"/>
</dbReference>
<feature type="transmembrane region" description="Helical" evidence="7">
    <location>
        <begin position="95"/>
        <end position="112"/>
    </location>
</feature>
<evidence type="ECO:0000256" key="3">
    <source>
        <dbReference type="ARBA" id="ARBA00022692"/>
    </source>
</evidence>
<evidence type="ECO:0000256" key="1">
    <source>
        <dbReference type="ARBA" id="ARBA00004651"/>
    </source>
</evidence>
<accession>S6CUP9</accession>
<evidence type="ECO:0000256" key="7">
    <source>
        <dbReference type="SAM" id="Phobius"/>
    </source>
</evidence>
<dbReference type="InterPro" id="IPR020846">
    <property type="entry name" value="MFS_dom"/>
</dbReference>
<keyword evidence="5 7" id="KW-0472">Membrane</keyword>
<feature type="region of interest" description="Disordered" evidence="6">
    <location>
        <begin position="210"/>
        <end position="229"/>
    </location>
</feature>
<dbReference type="EMBL" id="HF571520">
    <property type="protein sequence ID" value="CCQ33967.1"/>
    <property type="molecule type" value="Genomic_DNA"/>
</dbReference>